<reference evidence="1 2" key="1">
    <citation type="submission" date="2023-01" db="EMBL/GenBank/DDBJ databases">
        <authorList>
            <person name="Whitehead M."/>
        </authorList>
    </citation>
    <scope>NUCLEOTIDE SEQUENCE [LARGE SCALE GENOMIC DNA]</scope>
</reference>
<comment type="caution">
    <text evidence="1">The sequence shown here is derived from an EMBL/GenBank/DDBJ whole genome shotgun (WGS) entry which is preliminary data.</text>
</comment>
<dbReference type="PANTHER" id="PTHR22954">
    <property type="entry name" value="RETROVIRAL PROTEASE-RELATED"/>
    <property type="match status" value="1"/>
</dbReference>
<gene>
    <name evidence="1" type="ORF">MEUPH1_LOCUS30106</name>
</gene>
<keyword evidence="2" id="KW-1185">Reference proteome</keyword>
<proteinExistence type="predicted"/>
<dbReference type="PANTHER" id="PTHR22954:SF3">
    <property type="entry name" value="PROTEIN CBG08539"/>
    <property type="match status" value="1"/>
</dbReference>
<evidence type="ECO:0000313" key="2">
    <source>
        <dbReference type="Proteomes" id="UP001160148"/>
    </source>
</evidence>
<name>A0AAV0Y742_9HEMI</name>
<evidence type="ECO:0008006" key="3">
    <source>
        <dbReference type="Google" id="ProtNLM"/>
    </source>
</evidence>
<organism evidence="1 2">
    <name type="scientific">Macrosiphum euphorbiae</name>
    <name type="common">potato aphid</name>
    <dbReference type="NCBI Taxonomy" id="13131"/>
    <lineage>
        <taxon>Eukaryota</taxon>
        <taxon>Metazoa</taxon>
        <taxon>Ecdysozoa</taxon>
        <taxon>Arthropoda</taxon>
        <taxon>Hexapoda</taxon>
        <taxon>Insecta</taxon>
        <taxon>Pterygota</taxon>
        <taxon>Neoptera</taxon>
        <taxon>Paraneoptera</taxon>
        <taxon>Hemiptera</taxon>
        <taxon>Sternorrhyncha</taxon>
        <taxon>Aphidomorpha</taxon>
        <taxon>Aphidoidea</taxon>
        <taxon>Aphididae</taxon>
        <taxon>Macrosiphini</taxon>
        <taxon>Macrosiphum</taxon>
    </lineage>
</organism>
<dbReference type="Proteomes" id="UP001160148">
    <property type="component" value="Unassembled WGS sequence"/>
</dbReference>
<protein>
    <recommendedName>
        <fullName evidence="3">Gag protein</fullName>
    </recommendedName>
</protein>
<dbReference type="EMBL" id="CARXXK010001572">
    <property type="protein sequence ID" value="CAI6376769.1"/>
    <property type="molecule type" value="Genomic_DNA"/>
</dbReference>
<dbReference type="Pfam" id="PF03564">
    <property type="entry name" value="DUF1759"/>
    <property type="match status" value="1"/>
</dbReference>
<sequence>MTNTNRPEINTNEPRESSTIKLSPLNIPVFNGMYADWTPFYDMFMAFVHTNDKITPIQQFFHLRASLSDEPASCIKNLETTANNYEYAWKTLISRYRNKKLLIQSHVKGICELSDVKENSSSSLRQFSDALRGHMSALEALKQQPSSWGPLLTHIICTKLDAISLKVNGR</sequence>
<accession>A0AAV0Y742</accession>
<dbReference type="InterPro" id="IPR005312">
    <property type="entry name" value="DUF1759"/>
</dbReference>
<evidence type="ECO:0000313" key="1">
    <source>
        <dbReference type="EMBL" id="CAI6376769.1"/>
    </source>
</evidence>
<dbReference type="AlphaFoldDB" id="A0AAV0Y742"/>